<dbReference type="EMBL" id="JAOQKI010000009">
    <property type="protein sequence ID" value="MCU6717133.1"/>
    <property type="molecule type" value="Genomic_DNA"/>
</dbReference>
<evidence type="ECO:0000256" key="1">
    <source>
        <dbReference type="SAM" id="Phobius"/>
    </source>
</evidence>
<sequence>MDKFLAFGGSFLQYVVIFVILVAIAVLGVFTGIALRKRKDAKELALHEDKKEEK</sequence>
<protein>
    <submittedName>
        <fullName evidence="2">Vanadium nitrogenase</fullName>
    </submittedName>
</protein>
<name>A0AAW4WGT4_9FIRM</name>
<proteinExistence type="predicted"/>
<keyword evidence="1" id="KW-0812">Transmembrane</keyword>
<dbReference type="AlphaFoldDB" id="A0AAW4WGT4"/>
<reference evidence="2" key="2">
    <citation type="submission" date="2021-10" db="EMBL/GenBank/DDBJ databases">
        <title>Anaerobic single-cell dispensing facilitates the cultivation of human gut bacteria.</title>
        <authorList>
            <person name="Afrizal A."/>
        </authorList>
    </citation>
    <scope>NUCLEOTIDE SEQUENCE</scope>
    <source>
        <strain evidence="2">CLA-AA-H204</strain>
    </source>
</reference>
<evidence type="ECO:0000313" key="5">
    <source>
        <dbReference type="Proteomes" id="UP001209666"/>
    </source>
</evidence>
<keyword evidence="1" id="KW-0472">Membrane</keyword>
<feature type="transmembrane region" description="Helical" evidence="1">
    <location>
        <begin position="12"/>
        <end position="35"/>
    </location>
</feature>
<dbReference type="Proteomes" id="UP001198893">
    <property type="component" value="Unassembled WGS sequence"/>
</dbReference>
<accession>A0AAW4WGT4</accession>
<reference evidence="3" key="3">
    <citation type="submission" date="2022-09" db="EMBL/GenBank/DDBJ databases">
        <authorList>
            <person name="Hitch T.C.A."/>
        </authorList>
    </citation>
    <scope>NUCLEOTIDE SEQUENCE</scope>
    <source>
        <strain evidence="3">Sanger_19</strain>
    </source>
</reference>
<keyword evidence="5" id="KW-1185">Reference proteome</keyword>
<dbReference type="RefSeq" id="WP_022243264.1">
    <property type="nucleotide sequence ID" value="NZ_JAJEQW010000003.1"/>
</dbReference>
<reference evidence="3 5" key="1">
    <citation type="journal article" date="2021" name="ISME Commun">
        <title>Automated analysis of genomic sequences facilitates high-throughput and comprehensive description of bacteria.</title>
        <authorList>
            <person name="Hitch T.C.A."/>
        </authorList>
    </citation>
    <scope>NUCLEOTIDE SEQUENCE [LARGE SCALE GENOMIC DNA]</scope>
    <source>
        <strain evidence="3 5">Sanger_19</strain>
    </source>
</reference>
<dbReference type="Proteomes" id="UP001209666">
    <property type="component" value="Unassembled WGS sequence"/>
</dbReference>
<gene>
    <name evidence="2" type="ORF">LKD47_04355</name>
    <name evidence="3" type="ORF">OCV43_07585</name>
</gene>
<dbReference type="EMBL" id="JAJEQW010000003">
    <property type="protein sequence ID" value="MCC2241538.1"/>
    <property type="molecule type" value="Genomic_DNA"/>
</dbReference>
<keyword evidence="1" id="KW-1133">Transmembrane helix</keyword>
<organism evidence="2 4">
    <name type="scientific">Roseburia amylophila</name>
    <dbReference type="NCBI Taxonomy" id="2981794"/>
    <lineage>
        <taxon>Bacteria</taxon>
        <taxon>Bacillati</taxon>
        <taxon>Bacillota</taxon>
        <taxon>Clostridia</taxon>
        <taxon>Lachnospirales</taxon>
        <taxon>Lachnospiraceae</taxon>
        <taxon>Roseburia</taxon>
    </lineage>
</organism>
<evidence type="ECO:0000313" key="3">
    <source>
        <dbReference type="EMBL" id="MCU6717133.1"/>
    </source>
</evidence>
<comment type="caution">
    <text evidence="2">The sequence shown here is derived from an EMBL/GenBank/DDBJ whole genome shotgun (WGS) entry which is preliminary data.</text>
</comment>
<evidence type="ECO:0000313" key="4">
    <source>
        <dbReference type="Proteomes" id="UP001198893"/>
    </source>
</evidence>
<evidence type="ECO:0000313" key="2">
    <source>
        <dbReference type="EMBL" id="MCC2241538.1"/>
    </source>
</evidence>